<keyword evidence="3" id="KW-1185">Reference proteome</keyword>
<name>A0A317F3P3_9SPHI</name>
<gene>
    <name evidence="2" type="ORF">DF947_05070</name>
</gene>
<sequence length="241" mass="28132">MRLLLILIVFLGITTVRAEIVQKPVVVKKAVVLKIDSSKVELRKIDSQAVTNYSKQKDFIYDDVAPETLSWWDKFWNWFWRLVNRIFSNKISGSIIKFLLIGLAIAAVVFFAIKIIGLDFKLLSGKSKSLEVPFEESLENIHEIDFDEQISKALQAQNYRLAVRLLYLKTLKSLSDKQQINWLPEKTNQAYVLEISDDVKRSEFSKLTDQFEYIWYGEFFLDKNTFESVNTAFHNFNQKTV</sequence>
<evidence type="ECO:0000313" key="3">
    <source>
        <dbReference type="Proteomes" id="UP000245391"/>
    </source>
</evidence>
<reference evidence="3" key="1">
    <citation type="submission" date="2018-05" db="EMBL/GenBank/DDBJ databases">
        <title>Pedobacter paludis sp. nov., isolated from wetland soil.</title>
        <authorList>
            <person name="Zhang Y."/>
        </authorList>
    </citation>
    <scope>NUCLEOTIDE SEQUENCE [LARGE SCALE GENOMIC DNA]</scope>
    <source>
        <strain evidence="3">R-8</strain>
    </source>
</reference>
<organism evidence="2 3">
    <name type="scientific">Pedobacter paludis</name>
    <dbReference type="NCBI Taxonomy" id="2203212"/>
    <lineage>
        <taxon>Bacteria</taxon>
        <taxon>Pseudomonadati</taxon>
        <taxon>Bacteroidota</taxon>
        <taxon>Sphingobacteriia</taxon>
        <taxon>Sphingobacteriales</taxon>
        <taxon>Sphingobacteriaceae</taxon>
        <taxon>Pedobacter</taxon>
    </lineage>
</organism>
<evidence type="ECO:0000313" key="2">
    <source>
        <dbReference type="EMBL" id="PWS32459.1"/>
    </source>
</evidence>
<evidence type="ECO:0000256" key="1">
    <source>
        <dbReference type="SAM" id="Phobius"/>
    </source>
</evidence>
<dbReference type="RefSeq" id="WP_109928633.1">
    <property type="nucleotide sequence ID" value="NZ_QGNY01000002.1"/>
</dbReference>
<dbReference type="Proteomes" id="UP000245391">
    <property type="component" value="Unassembled WGS sequence"/>
</dbReference>
<comment type="caution">
    <text evidence="2">The sequence shown here is derived from an EMBL/GenBank/DDBJ whole genome shotgun (WGS) entry which is preliminary data.</text>
</comment>
<dbReference type="AlphaFoldDB" id="A0A317F3P3"/>
<keyword evidence="1" id="KW-0472">Membrane</keyword>
<dbReference type="OrthoDB" id="5491447at2"/>
<accession>A0A317F3P3</accession>
<evidence type="ECO:0008006" key="4">
    <source>
        <dbReference type="Google" id="ProtNLM"/>
    </source>
</evidence>
<feature type="transmembrane region" description="Helical" evidence="1">
    <location>
        <begin position="95"/>
        <end position="118"/>
    </location>
</feature>
<proteinExistence type="predicted"/>
<keyword evidence="1" id="KW-0812">Transmembrane</keyword>
<keyword evidence="1" id="KW-1133">Transmembrane helix</keyword>
<protein>
    <recommendedName>
        <fullName evidence="4">DUF4129 domain-containing protein</fullName>
    </recommendedName>
</protein>
<dbReference type="EMBL" id="QGNY01000002">
    <property type="protein sequence ID" value="PWS32459.1"/>
    <property type="molecule type" value="Genomic_DNA"/>
</dbReference>